<dbReference type="PANTHER" id="PTHR45615">
    <property type="entry name" value="MYOSIN HEAVY CHAIN, NON-MUSCLE"/>
    <property type="match status" value="1"/>
</dbReference>
<dbReference type="KEGG" id="vg:80019298"/>
<reference evidence="5" key="1">
    <citation type="submission" date="2018-04" db="EMBL/GenBank/DDBJ databases">
        <authorList>
            <person name="Go L.Y."/>
            <person name="Mitchell J.A."/>
        </authorList>
    </citation>
    <scope>NUCLEOTIDE SEQUENCE [LARGE SCALE GENOMIC DNA]</scope>
</reference>
<feature type="region of interest" description="Disordered" evidence="2">
    <location>
        <begin position="704"/>
        <end position="774"/>
    </location>
</feature>
<feature type="domain" description="Transglycosylase SLT" evidence="3">
    <location>
        <begin position="1404"/>
        <end position="1479"/>
    </location>
</feature>
<dbReference type="CDD" id="cd13402">
    <property type="entry name" value="LT_TF-like"/>
    <property type="match status" value="1"/>
</dbReference>
<dbReference type="InterPro" id="IPR023346">
    <property type="entry name" value="Lysozyme-like_dom_sf"/>
</dbReference>
<feature type="compositionally biased region" description="Gly residues" evidence="2">
    <location>
        <begin position="1034"/>
        <end position="1043"/>
    </location>
</feature>
<feature type="compositionally biased region" description="Polar residues" evidence="2">
    <location>
        <begin position="762"/>
        <end position="774"/>
    </location>
</feature>
<feature type="region of interest" description="Disordered" evidence="2">
    <location>
        <begin position="1030"/>
        <end position="1058"/>
    </location>
</feature>
<gene>
    <name evidence="4" type="primary">79</name>
    <name evidence="4" type="ORF">SEA_IBANTIK_79</name>
</gene>
<feature type="region of interest" description="Disordered" evidence="2">
    <location>
        <begin position="125"/>
        <end position="149"/>
    </location>
</feature>
<proteinExistence type="predicted"/>
<feature type="coiled-coil region" evidence="1">
    <location>
        <begin position="921"/>
        <end position="955"/>
    </location>
</feature>
<evidence type="ECO:0000313" key="4">
    <source>
        <dbReference type="EMBL" id="AWN05301.1"/>
    </source>
</evidence>
<evidence type="ECO:0000256" key="2">
    <source>
        <dbReference type="SAM" id="MobiDB-lite"/>
    </source>
</evidence>
<evidence type="ECO:0000313" key="5">
    <source>
        <dbReference type="Proteomes" id="UP000247188"/>
    </source>
</evidence>
<accession>A0A2U8UP99</accession>
<feature type="compositionally biased region" description="Basic and acidic residues" evidence="2">
    <location>
        <begin position="715"/>
        <end position="748"/>
    </location>
</feature>
<organism evidence="4 5">
    <name type="scientific">Streptomyces phage Ibantik</name>
    <dbReference type="NCBI Taxonomy" id="2182397"/>
    <lineage>
        <taxon>Viruses</taxon>
        <taxon>Duplodnaviria</taxon>
        <taxon>Heunggongvirae</taxon>
        <taxon>Uroviricota</taxon>
        <taxon>Caudoviricetes</taxon>
        <taxon>Ibantikvirus</taxon>
        <taxon>Ibantikvirus ibantik</taxon>
    </lineage>
</organism>
<dbReference type="SUPFAM" id="SSF53955">
    <property type="entry name" value="Lysozyme-like"/>
    <property type="match status" value="1"/>
</dbReference>
<sequence>MATTGSRGPIKVGSGYIDVFPKINQKQLRETRAQLEKQMGATGKKAGKAFSDGVTSQVAQIPKKAKAAADKAQKEIQKSALDSKKVLKRIEQEITKEYGKEAGKRFREAAELEKKKKKLLESTSAETRRAIRQTTQEEEKAARTRARANEVAEKERLRLLRQRERAEEQARRDEARRWEAGQREYQRFMADRTREAQRAARAEAAAFRQSQREQRAELRQTLTEMRQARLADLRSQLDTHRSQAGELRRQLLDYRRQMQDHTRSVGRSLTGLQTSWRRQGEAIERLGTNITETGRLVGTALLAPLGAVSAMLTTIGVKSADMRILGQMGLSAAGVDKKQSAAQMNAIQQYAIATPFSIDTMHEYQMKLIRSIAGNDDEWYNKKTKTKAANKAASKTTDIIMAVGDSMAQAGNLDPNMFARAMYAIDRIMDLDKAPTRNINQLVQATGIPAGELAHMFGYENAGAFWKQVGTPVAKGGGISGRDMVDNLLQHWDPAYFELDKNGKRKIDPKSGLPVVNPDSSRTGGSAGYGEKMTSATISGRISQMKEQAQFNLGSLFAQEDPKTGEYKYTKLGEAIMGKRVPVMKRDKMGELTETGEYTYEGGLLQQVQELMSGQKGNVIKLLQTSFEALGTFVEQIQSFSDWLDQHPEIKDGLAEVAKLAIAVAPFVLALGLATKVLGKVTKIFGAAMAPVAGLARGARGATRGLRQVGSSAREGIRSVRNGDDIGTTRDRMSQRYRDRRTDLRGGDTRGPVARARDRITGNDSGRNQLAQQIRDTEDAIRQTEGSMRDLQRQIRDVNSTSISQLVNQFMGSTGSSGGNGSLGGAAQNAGNQINQVNPQVNQLNQQSLSGLSGEFTTVIDKAKDLTSKVNKSSEAVVSLNGKKLVELKVTVDGAHGSVTDLKNEITDTSSSVGALNRRKLDSLRTEFDQSTSTAQTLKERVEQVISAVTRLNAKKLSTLREQFTSLKNAVNDVHKLVGTNNSGLTGRVENLNKRPLKKVTDAVKGLKTALKEAGDKADTLLGHLEDIGNISPGAGGSGGSSSGGKKKGKKATGGVLTGYTPGRDVHRFYSPTGGQLDLSGGEAVMRPEWTAAVGPQYVNQMNAVARAQGASGIRRVMATQRFASGGIIESLGLDRLIQLSKSFNVGNDVAAAGATMAMDSSSRGIGGGAQKGVIRTGTHAAGVVGSDLSGKFKGIYDFITDGSWKLLKKLPTGLGQAVGLVGGALAPTAGDLFWDDVWKGNGNILERGGRFVKHLFSPSSIKDIIGDFFGGILDSGKSIWDMGKAIVTDPIGTVKDAFNGVWDLVTSEYDSVTGMVSGIREIWKSPKDYAAQVIKDTYATAKEALPNLDGLFDFSGSKLDVKRPDIGNQAEITLGTPGVGDAVSRWTPQVKMVLGQLGLPMSDLPLVLHRIQVESGGNPKAINNWDINAKNGYPSQGLMQTIPQTFNAYAGPYRSRGITDPLASIYAGLNYATHRYGSKWRQALSGVKGYWTGTLSASPGLALVGERGPELVDFGRGGQRVYDNRETQSLMSREPVSITVNEAKHETTPDAVIRGLQWYDSMYGNKL</sequence>
<dbReference type="PANTHER" id="PTHR45615:SF80">
    <property type="entry name" value="GRIP DOMAIN-CONTAINING PROTEIN"/>
    <property type="match status" value="1"/>
</dbReference>
<dbReference type="Proteomes" id="UP000247188">
    <property type="component" value="Segment"/>
</dbReference>
<feature type="coiled-coil region" evidence="1">
    <location>
        <begin position="149"/>
        <end position="176"/>
    </location>
</feature>
<protein>
    <submittedName>
        <fullName evidence="4">Tape measure protein</fullName>
    </submittedName>
</protein>
<dbReference type="Pfam" id="PF01464">
    <property type="entry name" value="SLT"/>
    <property type="match status" value="1"/>
</dbReference>
<name>A0A2U8UP99_9CAUD</name>
<feature type="compositionally biased region" description="Basic and acidic residues" evidence="2">
    <location>
        <begin position="135"/>
        <end position="149"/>
    </location>
</feature>
<feature type="coiled-coil region" evidence="1">
    <location>
        <begin position="208"/>
        <end position="264"/>
    </location>
</feature>
<dbReference type="GeneID" id="80019298"/>
<keyword evidence="5" id="KW-1185">Reference proteome</keyword>
<dbReference type="EMBL" id="MH155870">
    <property type="protein sequence ID" value="AWN05301.1"/>
    <property type="molecule type" value="Genomic_DNA"/>
</dbReference>
<keyword evidence="1" id="KW-0175">Coiled coil</keyword>
<evidence type="ECO:0000259" key="3">
    <source>
        <dbReference type="Pfam" id="PF01464"/>
    </source>
</evidence>
<dbReference type="InterPro" id="IPR008258">
    <property type="entry name" value="Transglycosylase_SLT_dom_1"/>
</dbReference>
<dbReference type="RefSeq" id="YP_010754701.1">
    <property type="nucleotide sequence ID" value="NC_073462.1"/>
</dbReference>
<evidence type="ECO:0000256" key="1">
    <source>
        <dbReference type="SAM" id="Coils"/>
    </source>
</evidence>
<dbReference type="Gene3D" id="1.10.530.10">
    <property type="match status" value="1"/>
</dbReference>
<feature type="region of interest" description="Disordered" evidence="2">
    <location>
        <begin position="507"/>
        <end position="531"/>
    </location>
</feature>
<dbReference type="Gene3D" id="1.10.287.1490">
    <property type="match status" value="1"/>
</dbReference>